<feature type="domain" description="EF-hand" evidence="14">
    <location>
        <begin position="35"/>
        <end position="70"/>
    </location>
</feature>
<dbReference type="RefSeq" id="XP_002501267.1">
    <property type="nucleotide sequence ID" value="XM_002501221.1"/>
</dbReference>
<dbReference type="EC" id="2.4.1.-" evidence="12"/>
<dbReference type="CAZy" id="GT22">
    <property type="family name" value="Glycosyltransferase Family 22"/>
</dbReference>
<dbReference type="STRING" id="296587.C1E3B3"/>
<keyword evidence="6 12" id="KW-0812">Transmembrane</keyword>
<keyword evidence="10 12" id="KW-0472">Membrane</keyword>
<comment type="subcellular location">
    <subcellularLocation>
        <location evidence="1 12">Endoplasmic reticulum membrane</location>
        <topology evidence="1 12">Multi-pass membrane protein</topology>
    </subcellularLocation>
</comment>
<dbReference type="eggNOG" id="KOG4123">
    <property type="taxonomic scope" value="Eukaryota"/>
</dbReference>
<dbReference type="Pfam" id="PF13499">
    <property type="entry name" value="EF-hand_7"/>
    <property type="match status" value="1"/>
</dbReference>
<evidence type="ECO:0000256" key="9">
    <source>
        <dbReference type="ARBA" id="ARBA00022989"/>
    </source>
</evidence>
<dbReference type="GO" id="GO:0000026">
    <property type="term" value="F:alpha-1,2-mannosyltransferase activity"/>
    <property type="evidence" value="ECO:0007669"/>
    <property type="project" value="TreeGrafter"/>
</dbReference>
<evidence type="ECO:0000256" key="6">
    <source>
        <dbReference type="ARBA" id="ARBA00022692"/>
    </source>
</evidence>
<keyword evidence="8" id="KW-0106">Calcium</keyword>
<protein>
    <recommendedName>
        <fullName evidence="12">Mannosyltransferase</fullName>
        <ecNumber evidence="12">2.4.1.-</ecNumber>
    </recommendedName>
</protein>
<feature type="transmembrane region" description="Helical" evidence="12">
    <location>
        <begin position="488"/>
        <end position="512"/>
    </location>
</feature>
<comment type="pathway">
    <text evidence="2">Glycolipid biosynthesis; glycosylphosphatidylinositol-anchor biosynthesis.</text>
</comment>
<dbReference type="GO" id="GO:0006506">
    <property type="term" value="P:GPI anchor biosynthetic process"/>
    <property type="evidence" value="ECO:0007669"/>
    <property type="project" value="UniProtKB-KW"/>
</dbReference>
<feature type="transmembrane region" description="Helical" evidence="12">
    <location>
        <begin position="573"/>
        <end position="593"/>
    </location>
</feature>
<dbReference type="PROSITE" id="PS00018">
    <property type="entry name" value="EF_HAND_1"/>
    <property type="match status" value="2"/>
</dbReference>
<feature type="compositionally biased region" description="Acidic residues" evidence="13">
    <location>
        <begin position="190"/>
        <end position="208"/>
    </location>
</feature>
<evidence type="ECO:0000256" key="5">
    <source>
        <dbReference type="ARBA" id="ARBA00022679"/>
    </source>
</evidence>
<dbReference type="AlphaFoldDB" id="C1E3B3"/>
<evidence type="ECO:0000259" key="14">
    <source>
        <dbReference type="PROSITE" id="PS50222"/>
    </source>
</evidence>
<comment type="similarity">
    <text evidence="11">Belongs to the glycosyltransferase 22 family. PIGZ subfamily.</text>
</comment>
<dbReference type="PROSITE" id="PS50222">
    <property type="entry name" value="EF_HAND_2"/>
    <property type="match status" value="2"/>
</dbReference>
<feature type="domain" description="EF-hand" evidence="14">
    <location>
        <begin position="74"/>
        <end position="109"/>
    </location>
</feature>
<evidence type="ECO:0000313" key="15">
    <source>
        <dbReference type="EMBL" id="ACO62525.1"/>
    </source>
</evidence>
<evidence type="ECO:0000256" key="1">
    <source>
        <dbReference type="ARBA" id="ARBA00004477"/>
    </source>
</evidence>
<dbReference type="OrthoDB" id="10066429at2759"/>
<dbReference type="EMBL" id="CP001325">
    <property type="protein sequence ID" value="ACO62525.1"/>
    <property type="molecule type" value="Genomic_DNA"/>
</dbReference>
<dbReference type="Gene3D" id="1.10.238.10">
    <property type="entry name" value="EF-hand"/>
    <property type="match status" value="1"/>
</dbReference>
<sequence>MAKPHSFMKGLFDSALGDVMGNIISDLGHELSDDVLSTRAARAFRAFDTDGSGRLEFHELQRAMDTLPNSCRPAREADARALFRRFDADASGALDVDEFAALVRCLRSRARLDRMPGVIYCGGVLMNPSSNPELARRLLYSKPYEPWSVLARAIAKPTRVVASATNVVSNGDARGSSRKAASAMCHADSDSEDDSGDSGSERDDDSALEDPGGGGGGARGGTHIVRASHKPRTSTSTASSSSKKTSRNRGSALYAALLAVRLLACLAPGYVHPDEYHQSVEVAAADVLGVEVDHPWEFTSKNPARSALAPHLSAGWTYGAWRLFRRCRALFAGGFQKHPTFDFFEEHEERVLPAVVFLAPRLGMFFLSLTLDAAAYSCAESCSKSSGTKSGQTKRSGQTAGADARIALASSWPVLVFAVRPFSNSLEACLLAVAALVTLARPRWYRWRVSGTLGFIAAIGIWTRFTFALLAIPLGVRNLESTLRFRVYPLASSVLVTCVGVSSFVATAAVLISADTAYYLGGKALVDALNDPLNNMFNNVVVAPLNSLRYNANVANLAAHGLHPRGTHLAVNAPMMFGPLAFFAYAALLRSIFSNHARTDRRKLLEGSGDDHRISIHLHAKRPAPTHAPKRRAAGVGGSARATVRRSNRRALWLCTILYICGVSVAPHQEPRFLLPLVVPLAALFGAEVTRTRTRSLAWIAFNLAGFIVFGVAHQGGVASATAAVPSVARDEWTRTLTNARAGVTNTNANDDAAESLLNGLESESASTPPRVHAAFWRVYTPPLALLARRSPEEHAWETGATLASTPPLAAWRRRNRVVSASDFSSSDDVSGDYAGDFSGAINPDLDETRPALDQKSLHRVHAADLTGLPAAGVKYALRHGRCEGAAERGEPCVTLLVAPVTAVEADEALAAAVEAVRTFGPHFSGEEMDAYVRAYRTGGARAVLEGMRLGVYRVKESA</sequence>
<evidence type="ECO:0000256" key="12">
    <source>
        <dbReference type="RuleBase" id="RU363075"/>
    </source>
</evidence>
<evidence type="ECO:0000256" key="8">
    <source>
        <dbReference type="ARBA" id="ARBA00022837"/>
    </source>
</evidence>
<dbReference type="InParanoid" id="C1E3B3"/>
<proteinExistence type="inferred from homology"/>
<dbReference type="Pfam" id="PF03901">
    <property type="entry name" value="Glyco_transf_22"/>
    <property type="match status" value="1"/>
</dbReference>
<dbReference type="InterPro" id="IPR018247">
    <property type="entry name" value="EF_Hand_1_Ca_BS"/>
</dbReference>
<organism evidence="15 16">
    <name type="scientific">Micromonas commoda (strain RCC299 / NOUM17 / CCMP2709)</name>
    <name type="common">Picoplanktonic green alga</name>
    <dbReference type="NCBI Taxonomy" id="296587"/>
    <lineage>
        <taxon>Eukaryota</taxon>
        <taxon>Viridiplantae</taxon>
        <taxon>Chlorophyta</taxon>
        <taxon>Mamiellophyceae</taxon>
        <taxon>Mamiellales</taxon>
        <taxon>Mamiellaceae</taxon>
        <taxon>Micromonas</taxon>
    </lineage>
</organism>
<name>C1E3B3_MICCC</name>
<dbReference type="PANTHER" id="PTHR22760:SF3">
    <property type="entry name" value="GPI MANNOSYLTRANSFERASE 4"/>
    <property type="match status" value="1"/>
</dbReference>
<feature type="transmembrane region" description="Helical" evidence="12">
    <location>
        <begin position="651"/>
        <end position="667"/>
    </location>
</feature>
<accession>C1E3B3</accession>
<dbReference type="SMART" id="SM00054">
    <property type="entry name" value="EFh"/>
    <property type="match status" value="2"/>
</dbReference>
<keyword evidence="3" id="KW-0337">GPI-anchor biosynthesis</keyword>
<feature type="transmembrane region" description="Helical" evidence="12">
    <location>
        <begin position="452"/>
        <end position="476"/>
    </location>
</feature>
<evidence type="ECO:0000256" key="13">
    <source>
        <dbReference type="SAM" id="MobiDB-lite"/>
    </source>
</evidence>
<evidence type="ECO:0000256" key="2">
    <source>
        <dbReference type="ARBA" id="ARBA00004687"/>
    </source>
</evidence>
<keyword evidence="9 12" id="KW-1133">Transmembrane helix</keyword>
<dbReference type="OMA" id="HPDEYHQ"/>
<dbReference type="PANTHER" id="PTHR22760">
    <property type="entry name" value="GLYCOSYLTRANSFERASE"/>
    <property type="match status" value="1"/>
</dbReference>
<dbReference type="InterPro" id="IPR005599">
    <property type="entry name" value="GPI_mannosylTrfase"/>
</dbReference>
<dbReference type="GeneID" id="8242931"/>
<evidence type="ECO:0000256" key="11">
    <source>
        <dbReference type="ARBA" id="ARBA00038466"/>
    </source>
</evidence>
<dbReference type="SUPFAM" id="SSF47473">
    <property type="entry name" value="EF-hand"/>
    <property type="match status" value="1"/>
</dbReference>
<evidence type="ECO:0000256" key="3">
    <source>
        <dbReference type="ARBA" id="ARBA00022502"/>
    </source>
</evidence>
<keyword evidence="16" id="KW-1185">Reference proteome</keyword>
<feature type="region of interest" description="Disordered" evidence="13">
    <location>
        <begin position="169"/>
        <end position="246"/>
    </location>
</feature>
<dbReference type="GO" id="GO:0005789">
    <property type="term" value="C:endoplasmic reticulum membrane"/>
    <property type="evidence" value="ECO:0007669"/>
    <property type="project" value="UniProtKB-SubCell"/>
</dbReference>
<feature type="transmembrane region" description="Helical" evidence="12">
    <location>
        <begin position="673"/>
        <end position="690"/>
    </location>
</feature>
<feature type="compositionally biased region" description="Low complexity" evidence="13">
    <location>
        <begin position="233"/>
        <end position="243"/>
    </location>
</feature>
<keyword evidence="4 12" id="KW-0328">Glycosyltransferase</keyword>
<keyword evidence="5 15" id="KW-0808">Transferase</keyword>
<reference evidence="15 16" key="1">
    <citation type="journal article" date="2009" name="Science">
        <title>Green evolution and dynamic adaptations revealed by genomes of the marine picoeukaryotes Micromonas.</title>
        <authorList>
            <person name="Worden A.Z."/>
            <person name="Lee J.H."/>
            <person name="Mock T."/>
            <person name="Rouze P."/>
            <person name="Simmons M.P."/>
            <person name="Aerts A.L."/>
            <person name="Allen A.E."/>
            <person name="Cuvelier M.L."/>
            <person name="Derelle E."/>
            <person name="Everett M.V."/>
            <person name="Foulon E."/>
            <person name="Grimwood J."/>
            <person name="Gundlach H."/>
            <person name="Henrissat B."/>
            <person name="Napoli C."/>
            <person name="McDonald S.M."/>
            <person name="Parker M.S."/>
            <person name="Rombauts S."/>
            <person name="Salamov A."/>
            <person name="Von Dassow P."/>
            <person name="Badger J.H."/>
            <person name="Coutinho P.M."/>
            <person name="Demir E."/>
            <person name="Dubchak I."/>
            <person name="Gentemann C."/>
            <person name="Eikrem W."/>
            <person name="Gready J.E."/>
            <person name="John U."/>
            <person name="Lanier W."/>
            <person name="Lindquist E.A."/>
            <person name="Lucas S."/>
            <person name="Mayer K.F."/>
            <person name="Moreau H."/>
            <person name="Not F."/>
            <person name="Otillar R."/>
            <person name="Panaud O."/>
            <person name="Pangilinan J."/>
            <person name="Paulsen I."/>
            <person name="Piegu B."/>
            <person name="Poliakov A."/>
            <person name="Robbens S."/>
            <person name="Schmutz J."/>
            <person name="Toulza E."/>
            <person name="Wyss T."/>
            <person name="Zelensky A."/>
            <person name="Zhou K."/>
            <person name="Armbrust E.V."/>
            <person name="Bhattacharya D."/>
            <person name="Goodenough U.W."/>
            <person name="Van de Peer Y."/>
            <person name="Grigoriev I.V."/>
        </authorList>
    </citation>
    <scope>NUCLEOTIDE SEQUENCE [LARGE SCALE GENOMIC DNA]</scope>
    <source>
        <strain evidence="16">RCC299 / NOUM17</strain>
    </source>
</reference>
<dbReference type="InterPro" id="IPR002048">
    <property type="entry name" value="EF_hand_dom"/>
</dbReference>
<dbReference type="GO" id="GO:0005509">
    <property type="term" value="F:calcium ion binding"/>
    <property type="evidence" value="ECO:0007669"/>
    <property type="project" value="InterPro"/>
</dbReference>
<evidence type="ECO:0000313" key="16">
    <source>
        <dbReference type="Proteomes" id="UP000002009"/>
    </source>
</evidence>
<dbReference type="CDD" id="cd00051">
    <property type="entry name" value="EFh"/>
    <property type="match status" value="1"/>
</dbReference>
<evidence type="ECO:0000256" key="7">
    <source>
        <dbReference type="ARBA" id="ARBA00022824"/>
    </source>
</evidence>
<gene>
    <name evidence="15" type="ORF">MICPUN_57621</name>
</gene>
<keyword evidence="7 12" id="KW-0256">Endoplasmic reticulum</keyword>
<dbReference type="KEGG" id="mis:MICPUN_57621"/>
<dbReference type="Proteomes" id="UP000002009">
    <property type="component" value="Chromosome 4"/>
</dbReference>
<feature type="compositionally biased region" description="Gly residues" evidence="13">
    <location>
        <begin position="211"/>
        <end position="220"/>
    </location>
</feature>
<dbReference type="InterPro" id="IPR011992">
    <property type="entry name" value="EF-hand-dom_pair"/>
</dbReference>
<evidence type="ECO:0000256" key="10">
    <source>
        <dbReference type="ARBA" id="ARBA00023136"/>
    </source>
</evidence>
<feature type="transmembrane region" description="Helical" evidence="12">
    <location>
        <begin position="697"/>
        <end position="717"/>
    </location>
</feature>
<evidence type="ECO:0000256" key="4">
    <source>
        <dbReference type="ARBA" id="ARBA00022676"/>
    </source>
</evidence>